<dbReference type="InterPro" id="IPR051271">
    <property type="entry name" value="2C-system_Tx_regulators"/>
</dbReference>
<feature type="modified residue" description="4-aspartylphosphate" evidence="1">
    <location>
        <position position="57"/>
    </location>
</feature>
<protein>
    <submittedName>
        <fullName evidence="4">Response regulator transcription factor</fullName>
    </submittedName>
</protein>
<proteinExistence type="predicted"/>
<keyword evidence="1" id="KW-0597">Phosphoprotein</keyword>
<organism evidence="4 5">
    <name type="scientific">Fibrella forsythiae</name>
    <dbReference type="NCBI Taxonomy" id="2817061"/>
    <lineage>
        <taxon>Bacteria</taxon>
        <taxon>Pseudomonadati</taxon>
        <taxon>Bacteroidota</taxon>
        <taxon>Cytophagia</taxon>
        <taxon>Cytophagales</taxon>
        <taxon>Spirosomataceae</taxon>
        <taxon>Fibrella</taxon>
    </lineage>
</organism>
<evidence type="ECO:0000256" key="1">
    <source>
        <dbReference type="PROSITE-ProRule" id="PRU00169"/>
    </source>
</evidence>
<dbReference type="Gene3D" id="3.40.50.2300">
    <property type="match status" value="1"/>
</dbReference>
<dbReference type="PROSITE" id="PS50930">
    <property type="entry name" value="HTH_LYTTR"/>
    <property type="match status" value="1"/>
</dbReference>
<dbReference type="Pfam" id="PF00072">
    <property type="entry name" value="Response_reg"/>
    <property type="match status" value="1"/>
</dbReference>
<accession>A0ABS3JTJ9</accession>
<evidence type="ECO:0000259" key="3">
    <source>
        <dbReference type="PROSITE" id="PS50930"/>
    </source>
</evidence>
<feature type="domain" description="Response regulatory" evidence="2">
    <location>
        <begin position="6"/>
        <end position="118"/>
    </location>
</feature>
<dbReference type="PANTHER" id="PTHR45526:SF1">
    <property type="entry name" value="TRANSCRIPTIONAL REGULATORY PROTEIN DCUR-RELATED"/>
    <property type="match status" value="1"/>
</dbReference>
<feature type="domain" description="HTH LytTR-type" evidence="3">
    <location>
        <begin position="151"/>
        <end position="250"/>
    </location>
</feature>
<name>A0ABS3JTJ9_9BACT</name>
<dbReference type="Proteomes" id="UP000664628">
    <property type="component" value="Unassembled WGS sequence"/>
</dbReference>
<dbReference type="EMBL" id="JAFMYW010000041">
    <property type="protein sequence ID" value="MBO0953332.1"/>
    <property type="molecule type" value="Genomic_DNA"/>
</dbReference>
<dbReference type="InterPro" id="IPR001789">
    <property type="entry name" value="Sig_transdc_resp-reg_receiver"/>
</dbReference>
<keyword evidence="5" id="KW-1185">Reference proteome</keyword>
<dbReference type="RefSeq" id="WP_207333284.1">
    <property type="nucleotide sequence ID" value="NZ_JAFMYW010000041.1"/>
</dbReference>
<feature type="non-terminal residue" evidence="4">
    <location>
        <position position="252"/>
    </location>
</feature>
<dbReference type="SMART" id="SM00850">
    <property type="entry name" value="LytTR"/>
    <property type="match status" value="1"/>
</dbReference>
<dbReference type="SMART" id="SM00448">
    <property type="entry name" value="REC"/>
    <property type="match status" value="1"/>
</dbReference>
<evidence type="ECO:0000259" key="2">
    <source>
        <dbReference type="PROSITE" id="PS50110"/>
    </source>
</evidence>
<dbReference type="PANTHER" id="PTHR45526">
    <property type="entry name" value="TRANSCRIPTIONAL REGULATORY PROTEIN DPIA"/>
    <property type="match status" value="1"/>
</dbReference>
<dbReference type="Gene3D" id="2.40.50.1020">
    <property type="entry name" value="LytTr DNA-binding domain"/>
    <property type="match status" value="1"/>
</dbReference>
<comment type="caution">
    <text evidence="4">The sequence shown here is derived from an EMBL/GenBank/DDBJ whole genome shotgun (WGS) entry which is preliminary data.</text>
</comment>
<dbReference type="InterPro" id="IPR011006">
    <property type="entry name" value="CheY-like_superfamily"/>
</dbReference>
<evidence type="ECO:0000313" key="5">
    <source>
        <dbReference type="Proteomes" id="UP000664628"/>
    </source>
</evidence>
<sequence length="252" mass="28958">MNPPYQVIIVDDEPPARAIVEVFVGRVPDLTCVAVCANAHQALDAIQRLKPDLVFLDIQMPEMTGIDLMNLRLPVQPDIILTTAFSEFALKSYEYAVIDYLMKPIAFERFMQAIIKFKDKRLQLSDSVGWTAIETTQSGNAKMTQPDDNSVWLREEKRILQIPYEDILYIEGMKDYVKVYLKNEMIMTHLRIGKAEELFPPPIFVRIHRSHIVRRAAIRSIDGNLIRLINGTELQIGPLYREGLKKFISALR</sequence>
<dbReference type="SUPFAM" id="SSF52172">
    <property type="entry name" value="CheY-like"/>
    <property type="match status" value="1"/>
</dbReference>
<gene>
    <name evidence="4" type="ORF">J2I46_32490</name>
</gene>
<dbReference type="PROSITE" id="PS50110">
    <property type="entry name" value="RESPONSE_REGULATORY"/>
    <property type="match status" value="1"/>
</dbReference>
<dbReference type="Pfam" id="PF04397">
    <property type="entry name" value="LytTR"/>
    <property type="match status" value="1"/>
</dbReference>
<reference evidence="4 5" key="1">
    <citation type="submission" date="2021-03" db="EMBL/GenBank/DDBJ databases">
        <title>Fibrella sp. HMF5405 genome sequencing and assembly.</title>
        <authorList>
            <person name="Kang H."/>
            <person name="Kim H."/>
            <person name="Bae S."/>
            <person name="Joh K."/>
        </authorList>
    </citation>
    <scope>NUCLEOTIDE SEQUENCE [LARGE SCALE GENOMIC DNA]</scope>
    <source>
        <strain evidence="4 5">HMF5405</strain>
    </source>
</reference>
<evidence type="ECO:0000313" key="4">
    <source>
        <dbReference type="EMBL" id="MBO0953332.1"/>
    </source>
</evidence>
<dbReference type="InterPro" id="IPR007492">
    <property type="entry name" value="LytTR_DNA-bd_dom"/>
</dbReference>